<reference evidence="17" key="3">
    <citation type="submission" date="2025-04" db="UniProtKB">
        <authorList>
            <consortium name="RefSeq"/>
        </authorList>
    </citation>
    <scope>IDENTIFICATION</scope>
    <source>
        <strain evidence="17">Nigerian</strain>
        <tissue evidence="17">Liver and blood</tissue>
    </source>
</reference>
<dbReference type="Pfam" id="PF00069">
    <property type="entry name" value="Pkinase"/>
    <property type="match status" value="1"/>
</dbReference>
<dbReference type="GO" id="GO:0005524">
    <property type="term" value="F:ATP binding"/>
    <property type="evidence" value="ECO:0007669"/>
    <property type="project" value="UniProtKB-UniRule"/>
</dbReference>
<dbReference type="KEGG" id="xtr:100485970"/>
<dbReference type="InterPro" id="IPR000719">
    <property type="entry name" value="Prot_kinase_dom"/>
</dbReference>
<feature type="region of interest" description="Disordered" evidence="13">
    <location>
        <begin position="358"/>
        <end position="394"/>
    </location>
</feature>
<keyword evidence="7" id="KW-0418">Kinase</keyword>
<dbReference type="InterPro" id="IPR051585">
    <property type="entry name" value="STE20_Ser/Thr_Kinases"/>
</dbReference>
<sequence>MAFLLKLLGYGGEKKHLVESQWLQRDVNPEQHWEILSELGDGAFGKVYKAQNRGNRNFAAVKVLDIPSEEALEDHVAEINILGQCQHPNILALLEATYWEKKLWILLEFCAGGALDGIMLELGRGLTESQISVVCFQTLLALQYLHNHKIIHRDLKAGNILLTQQGDIRLADFGVSAVNTQTLQRRSSFIGTPYWMAPEVVMCETCKDAPYDSKADVWSLGVTLIELAEREPPNHDLNPTRVLLKIIKSQPPCLKYKRLWSQNFNNFLEKCLQRSPQERLSVSQLLQHSFVSEVSDNQPLRELVAEVLAEVTEEEEVEKQKDSDAQKPVPLSVPEEAMGVGVIKSSVVLLPVKQENGLPSVSQMSDQENHSRSSNHDAPQKDRRGSSFLKKMRRLSAPSLVRETKVSVKWKTESDLEATTEIDHQKVKEENTLHDVPAGHVNSGLDVHVNPKPAEDKGQGMKVVDADDKELVNLSPVTQQDLTLPSNGQAEREAVSPTLQTQEILKSNMTSSTSKWHTEANISGVSKIITPVLQSQPRWKSSDPLCSSSGDQFQPNSEKSRNTMVRPGSEGQPHGLYLSQCHLTVKSNKTFLQLHSQSLLTLPMETKASSTREKSKSQEQHLEKHEDPQISPYKQKQSELLVHHNHTTEKHIQPEATTHREGVTTRMDRQPNSDFSTYSKNDTGISVNQIPISPLGPTSDFKIMKSEECAIEKLDFSKYGHRTLEFLNSVSPKLTISKWRSYGNVNGAQTHPFIYWTVPLARKSITTDKAKITLLEHQMEDANKPGGNRSCSTLKDKSETDKTNQTIDLDSALNSGTVKEDTNIEQLAHKTDRPLQRLNAARCSWSVYSYFPNKDIKHTHSASSLKREFRASVRWQVDDQNGSNEQKHQRVLQGIPSQPGKLKPTDLPQIEEMVTGRTRRADGNIMGQHLPQESFCLSPQSNIITSAYHHQSLEVTHFDKSRRRSSENVRSSNRKLSRSLSVPVSWRRKQVQLQEKEEGNIKFADKVPHPITNDNVSAVGTPEMGHLGPAVDTDLGEKTGGNEPIQVTYSPSKRLNFAQCSWAVCPQERNGRAVVQKQETLAEDTTTGESNIHAEPPVPKSDILADQTGKLPNDQQKTVRVTRKFIVDGKEVSVSSCKRKNDLGIRDDKERSVRRQELQHLRLLQKEEKKSQSQLEQRMQREREVMFRNVEQEIIGKKQYYDHEIEALERQMEQARMRRENEHTNRLRQEALRLKSQQQKELAKKKAELKEKWQEDQYLLVQQQALNTALQKVVTDHKNKVMSIEKENLCKIHNLKKARNSVILKLEERHLQEKYQLFRQHITEQHSLQRQQLRKRHEKDMERLKHYQSLLVDDMKSKHTQERSQWQKAQRTEARARQAMFKERVKSQGLSASEQKERSKQFLLQETAYQKSETQRQQQRQEEEMKKLQQHLEETCNELQQIQEEKIQTLQAQETKKLQKLDAEHSMESEQWKERLRLSKENLDAEFAERQQQIQKTGKHPCKDYQRRTSRFFL</sequence>
<dbReference type="SMART" id="SM00220">
    <property type="entry name" value="S_TKc"/>
    <property type="match status" value="1"/>
</dbReference>
<reference evidence="15" key="2">
    <citation type="submission" date="2011-06" db="UniProtKB">
        <authorList>
            <consortium name="Ensembl"/>
        </authorList>
    </citation>
    <scope>IDENTIFICATION</scope>
</reference>
<comment type="catalytic activity">
    <reaction evidence="9">
        <text>L-threonyl-[protein] + ATP = O-phospho-L-threonyl-[protein] + ADP + H(+)</text>
        <dbReference type="Rhea" id="RHEA:46608"/>
        <dbReference type="Rhea" id="RHEA-COMP:11060"/>
        <dbReference type="Rhea" id="RHEA-COMP:11605"/>
        <dbReference type="ChEBI" id="CHEBI:15378"/>
        <dbReference type="ChEBI" id="CHEBI:30013"/>
        <dbReference type="ChEBI" id="CHEBI:30616"/>
        <dbReference type="ChEBI" id="CHEBI:61977"/>
        <dbReference type="ChEBI" id="CHEBI:456216"/>
        <dbReference type="EC" id="2.7.11.1"/>
    </reaction>
</comment>
<dbReference type="PANTHER" id="PTHR46538">
    <property type="entry name" value="PROTEIN KINASE DOMAIN-CONTAINING PROTEIN"/>
    <property type="match status" value="1"/>
</dbReference>
<dbReference type="eggNOG" id="KOG0579">
    <property type="taxonomic scope" value="Eukaryota"/>
</dbReference>
<evidence type="ECO:0000256" key="6">
    <source>
        <dbReference type="ARBA" id="ARBA00022741"/>
    </source>
</evidence>
<dbReference type="GeneID" id="100485970"/>
<comment type="catalytic activity">
    <reaction evidence="10">
        <text>L-seryl-[protein] + ATP = O-phospho-L-seryl-[protein] + ADP + H(+)</text>
        <dbReference type="Rhea" id="RHEA:17989"/>
        <dbReference type="Rhea" id="RHEA-COMP:9863"/>
        <dbReference type="Rhea" id="RHEA-COMP:11604"/>
        <dbReference type="ChEBI" id="CHEBI:15378"/>
        <dbReference type="ChEBI" id="CHEBI:29999"/>
        <dbReference type="ChEBI" id="CHEBI:30616"/>
        <dbReference type="ChEBI" id="CHEBI:83421"/>
        <dbReference type="ChEBI" id="CHEBI:456216"/>
        <dbReference type="EC" id="2.7.11.1"/>
    </reaction>
</comment>
<evidence type="ECO:0000313" key="18">
    <source>
        <dbReference type="Xenbase" id="XB-GENE-29078079"/>
    </source>
</evidence>
<evidence type="ECO:0000256" key="9">
    <source>
        <dbReference type="ARBA" id="ARBA00047899"/>
    </source>
</evidence>
<dbReference type="STRING" id="8364.ENSXETP00000002688"/>
<feature type="compositionally biased region" description="Basic and acidic residues" evidence="13">
    <location>
        <begin position="367"/>
        <end position="385"/>
    </location>
</feature>
<evidence type="ECO:0000256" key="4">
    <source>
        <dbReference type="ARBA" id="ARBA00022553"/>
    </source>
</evidence>
<keyword evidence="3" id="KW-0723">Serine/threonine-protein kinase</keyword>
<dbReference type="OMA" id="HLVESQW"/>
<dbReference type="Bgee" id="ENSXETG00000001246">
    <property type="expression patterns" value="Expressed in digestive system element and 1 other cell type or tissue"/>
</dbReference>
<proteinExistence type="inferred from homology"/>
<dbReference type="InterPro" id="IPR011009">
    <property type="entry name" value="Kinase-like_dom_sf"/>
</dbReference>
<dbReference type="PROSITE" id="PS50011">
    <property type="entry name" value="PROTEIN_KINASE_DOM"/>
    <property type="match status" value="1"/>
</dbReference>
<dbReference type="OrthoDB" id="10027016at2759"/>
<feature type="region of interest" description="Disordered" evidence="13">
    <location>
        <begin position="536"/>
        <end position="572"/>
    </location>
</feature>
<dbReference type="RefSeq" id="XP_017948158.2">
    <property type="nucleotide sequence ID" value="XM_018092669.2"/>
</dbReference>
<dbReference type="SUPFAM" id="SSF56112">
    <property type="entry name" value="Protein kinase-like (PK-like)"/>
    <property type="match status" value="1"/>
</dbReference>
<dbReference type="PROSITE" id="PS00107">
    <property type="entry name" value="PROTEIN_KINASE_ATP"/>
    <property type="match status" value="1"/>
</dbReference>
<accession>F7B7K6</accession>
<feature type="compositionally biased region" description="Basic and acidic residues" evidence="13">
    <location>
        <begin position="958"/>
        <end position="967"/>
    </location>
</feature>
<evidence type="ECO:0000256" key="2">
    <source>
        <dbReference type="ARBA" id="ARBA00012513"/>
    </source>
</evidence>
<evidence type="ECO:0000256" key="13">
    <source>
        <dbReference type="SAM" id="MobiDB-lite"/>
    </source>
</evidence>
<keyword evidence="16" id="KW-1185">Reference proteome</keyword>
<dbReference type="InterPro" id="IPR022165">
    <property type="entry name" value="PKK"/>
</dbReference>
<feature type="compositionally biased region" description="Basic and acidic residues" evidence="13">
    <location>
        <begin position="610"/>
        <end position="628"/>
    </location>
</feature>
<gene>
    <name evidence="17 18" type="primary">LOC100485970</name>
    <name evidence="15" type="synonym">slk</name>
</gene>
<keyword evidence="8 11" id="KW-0067">ATP-binding</keyword>
<dbReference type="Gene3D" id="1.10.510.10">
    <property type="entry name" value="Transferase(Phosphotransferase) domain 1"/>
    <property type="match status" value="1"/>
</dbReference>
<evidence type="ECO:0000256" key="3">
    <source>
        <dbReference type="ARBA" id="ARBA00022527"/>
    </source>
</evidence>
<reference evidence="15" key="1">
    <citation type="journal article" date="2010" name="Science">
        <title>The genome of the Western clawed frog Xenopus tropicalis.</title>
        <authorList>
            <person name="Hellsten U."/>
            <person name="Harland R.M."/>
            <person name="Gilchrist M.J."/>
            <person name="Hendrix D."/>
            <person name="Jurka J."/>
            <person name="Kapitonov V."/>
            <person name="Ovcharenko I."/>
            <person name="Putnam N.H."/>
            <person name="Shu S."/>
            <person name="Taher L."/>
            <person name="Blitz I.L."/>
            <person name="Blumberg B."/>
            <person name="Dichmann D.S."/>
            <person name="Dubchak I."/>
            <person name="Amaya E."/>
            <person name="Detter J.C."/>
            <person name="Fletcher R."/>
            <person name="Gerhard D.S."/>
            <person name="Goodstein D."/>
            <person name="Graves T."/>
            <person name="Grigoriev I.V."/>
            <person name="Grimwood J."/>
            <person name="Kawashima T."/>
            <person name="Lindquist E."/>
            <person name="Lucas S.M."/>
            <person name="Mead P.E."/>
            <person name="Mitros T."/>
            <person name="Ogino H."/>
            <person name="Ohta Y."/>
            <person name="Poliakov A.V."/>
            <person name="Pollet N."/>
            <person name="Robert J."/>
            <person name="Salamov A."/>
            <person name="Sater A.K."/>
            <person name="Schmutz J."/>
            <person name="Terry A."/>
            <person name="Vize P.D."/>
            <person name="Warren W.C."/>
            <person name="Wells D."/>
            <person name="Wills A."/>
            <person name="Wilson R.K."/>
            <person name="Zimmerman L.B."/>
            <person name="Zorn A.M."/>
            <person name="Grainger R."/>
            <person name="Grammer T."/>
            <person name="Khokha M.K."/>
            <person name="Richardson P.M."/>
            <person name="Rokhsar D.S."/>
        </authorList>
    </citation>
    <scope>NUCLEOTIDE SEQUENCE [LARGE SCALE GENOMIC DNA]</scope>
    <source>
        <strain evidence="15">Nigerian</strain>
    </source>
</reference>
<dbReference type="FunFam" id="1.10.510.10:FF:001298">
    <property type="entry name" value="STE20-like kinase"/>
    <property type="match status" value="1"/>
</dbReference>
<dbReference type="PaxDb" id="8364-ENSXETP00000017818"/>
<feature type="binding site" evidence="11">
    <location>
        <position position="62"/>
    </location>
    <ligand>
        <name>ATP</name>
        <dbReference type="ChEBI" id="CHEBI:30616"/>
    </ligand>
</feature>
<evidence type="ECO:0000259" key="14">
    <source>
        <dbReference type="PROSITE" id="PS50011"/>
    </source>
</evidence>
<evidence type="ECO:0000256" key="7">
    <source>
        <dbReference type="ARBA" id="ARBA00022777"/>
    </source>
</evidence>
<evidence type="ECO:0000313" key="17">
    <source>
        <dbReference type="RefSeq" id="XP_017948158.2"/>
    </source>
</evidence>
<dbReference type="PROSITE" id="PS00108">
    <property type="entry name" value="PROTEIN_KINASE_ST"/>
    <property type="match status" value="1"/>
</dbReference>
<dbReference type="Ensembl" id="ENSXETT00000002688">
    <property type="protein sequence ID" value="ENSXETP00000002688"/>
    <property type="gene ID" value="ENSXETG00000001246"/>
</dbReference>
<feature type="region of interest" description="Disordered" evidence="13">
    <location>
        <begin position="1356"/>
        <end position="1378"/>
    </location>
</feature>
<dbReference type="EC" id="2.7.11.1" evidence="2"/>
<feature type="compositionally biased region" description="Polar residues" evidence="13">
    <location>
        <begin position="536"/>
        <end position="557"/>
    </location>
</feature>
<feature type="region of interest" description="Disordered" evidence="13">
    <location>
        <begin position="781"/>
        <end position="804"/>
    </location>
</feature>
<name>F7B7K6_XENTR</name>
<feature type="region of interest" description="Disordered" evidence="13">
    <location>
        <begin position="1492"/>
        <end position="1514"/>
    </location>
</feature>
<evidence type="ECO:0000313" key="15">
    <source>
        <dbReference type="Ensembl" id="ENSXETP00000002688"/>
    </source>
</evidence>
<keyword evidence="12" id="KW-0175">Coiled coil</keyword>
<dbReference type="Gene3D" id="3.30.200.20">
    <property type="entry name" value="Phosphorylase Kinase, domain 1"/>
    <property type="match status" value="1"/>
</dbReference>
<dbReference type="InterPro" id="IPR008271">
    <property type="entry name" value="Ser/Thr_kinase_AS"/>
</dbReference>
<evidence type="ECO:0000256" key="11">
    <source>
        <dbReference type="PROSITE-ProRule" id="PRU10141"/>
    </source>
</evidence>
<dbReference type="Pfam" id="PF12474">
    <property type="entry name" value="PKK"/>
    <property type="match status" value="1"/>
</dbReference>
<evidence type="ECO:0000256" key="10">
    <source>
        <dbReference type="ARBA" id="ARBA00048679"/>
    </source>
</evidence>
<organism evidence="15">
    <name type="scientific">Xenopus tropicalis</name>
    <name type="common">Western clawed frog</name>
    <name type="synonym">Silurana tropicalis</name>
    <dbReference type="NCBI Taxonomy" id="8364"/>
    <lineage>
        <taxon>Eukaryota</taxon>
        <taxon>Metazoa</taxon>
        <taxon>Chordata</taxon>
        <taxon>Craniata</taxon>
        <taxon>Vertebrata</taxon>
        <taxon>Euteleostomi</taxon>
        <taxon>Amphibia</taxon>
        <taxon>Batrachia</taxon>
        <taxon>Anura</taxon>
        <taxon>Pipoidea</taxon>
        <taxon>Pipidae</taxon>
        <taxon>Xenopodinae</taxon>
        <taxon>Xenopus</taxon>
        <taxon>Silurana</taxon>
    </lineage>
</organism>
<evidence type="ECO:0000256" key="8">
    <source>
        <dbReference type="ARBA" id="ARBA00022840"/>
    </source>
</evidence>
<evidence type="ECO:0000256" key="1">
    <source>
        <dbReference type="ARBA" id="ARBA00008874"/>
    </source>
</evidence>
<dbReference type="Xenbase" id="XB-GENE-877088">
    <property type="gene designation" value="slk"/>
</dbReference>
<feature type="compositionally biased region" description="Polar residues" evidence="13">
    <location>
        <begin position="672"/>
        <end position="681"/>
    </location>
</feature>
<feature type="region of interest" description="Disordered" evidence="13">
    <location>
        <begin position="651"/>
        <end position="681"/>
    </location>
</feature>
<dbReference type="Proteomes" id="UP000008143">
    <property type="component" value="Chromosome 3"/>
</dbReference>
<keyword evidence="6 11" id="KW-0547">Nucleotide-binding</keyword>
<evidence type="ECO:0000256" key="5">
    <source>
        <dbReference type="ARBA" id="ARBA00022679"/>
    </source>
</evidence>
<evidence type="ECO:0000256" key="12">
    <source>
        <dbReference type="SAM" id="Coils"/>
    </source>
</evidence>
<keyword evidence="5" id="KW-0808">Transferase</keyword>
<dbReference type="GO" id="GO:0004674">
    <property type="term" value="F:protein serine/threonine kinase activity"/>
    <property type="evidence" value="ECO:0007669"/>
    <property type="project" value="UniProtKB-KW"/>
</dbReference>
<dbReference type="Xenbase" id="XB-GENE-29078079">
    <property type="gene designation" value="LOC100485970"/>
</dbReference>
<protein>
    <recommendedName>
        <fullName evidence="2">non-specific serine/threonine protein kinase</fullName>
        <ecNumber evidence="2">2.7.11.1</ecNumber>
    </recommendedName>
</protein>
<feature type="compositionally biased region" description="Basic and acidic residues" evidence="13">
    <location>
        <begin position="651"/>
        <end position="671"/>
    </location>
</feature>
<dbReference type="HOGENOM" id="CLU_001965_3_0_1"/>
<feature type="coiled-coil region" evidence="12">
    <location>
        <begin position="1198"/>
        <end position="1252"/>
    </location>
</feature>
<dbReference type="GeneTree" id="ENSGT00940000156818"/>
<dbReference type="PANTHER" id="PTHR46538:SF5">
    <property type="entry name" value="NON-SPECIFIC SERINE_THREONINE PROTEIN KINASE"/>
    <property type="match status" value="1"/>
</dbReference>
<feature type="region of interest" description="Disordered" evidence="13">
    <location>
        <begin position="958"/>
        <end position="980"/>
    </location>
</feature>
<keyword evidence="4" id="KW-0597">Phosphoprotein</keyword>
<dbReference type="AGR" id="Xenbase:XB-GENE-29078079"/>
<feature type="region of interest" description="Disordered" evidence="13">
    <location>
        <begin position="879"/>
        <end position="905"/>
    </location>
</feature>
<comment type="similarity">
    <text evidence="1">Belongs to the protein kinase superfamily. STE Ser/Thr protein kinase family. STE20 subfamily.</text>
</comment>
<dbReference type="InterPro" id="IPR017441">
    <property type="entry name" value="Protein_kinase_ATP_BS"/>
</dbReference>
<evidence type="ECO:0000313" key="16">
    <source>
        <dbReference type="Proteomes" id="UP000008143"/>
    </source>
</evidence>
<feature type="domain" description="Protein kinase" evidence="14">
    <location>
        <begin position="33"/>
        <end position="291"/>
    </location>
</feature>
<feature type="region of interest" description="Disordered" evidence="13">
    <location>
        <begin position="603"/>
        <end position="633"/>
    </location>
</feature>